<feature type="compositionally biased region" description="Basic and acidic residues" evidence="1">
    <location>
        <begin position="139"/>
        <end position="157"/>
    </location>
</feature>
<dbReference type="PATRIC" id="fig|857265.3.peg.3223"/>
<dbReference type="AlphaFoldDB" id="A0A0N0XJQ3"/>
<name>A0A0N0XJQ3_9NEIS</name>
<evidence type="ECO:0000313" key="3">
    <source>
        <dbReference type="Proteomes" id="UP000037939"/>
    </source>
</evidence>
<accession>A0A0N0XJQ3</accession>
<feature type="compositionally biased region" description="Polar residues" evidence="1">
    <location>
        <begin position="40"/>
        <end position="49"/>
    </location>
</feature>
<reference evidence="2 3" key="1">
    <citation type="submission" date="2015-07" db="EMBL/GenBank/DDBJ databases">
        <title>Draft genome sequence of the Amantichitinum ursilacus IGB-41, a new chitin-degrading bacterium.</title>
        <authorList>
            <person name="Kirstahler P."/>
            <person name="Guenther M."/>
            <person name="Grumaz C."/>
            <person name="Rupp S."/>
            <person name="Zibek S."/>
            <person name="Sohn K."/>
        </authorList>
    </citation>
    <scope>NUCLEOTIDE SEQUENCE [LARGE SCALE GENOMIC DNA]</scope>
    <source>
        <strain evidence="2 3">IGB-41</strain>
    </source>
</reference>
<feature type="region of interest" description="Disordered" evidence="1">
    <location>
        <begin position="139"/>
        <end position="168"/>
    </location>
</feature>
<keyword evidence="3" id="KW-1185">Reference proteome</keyword>
<proteinExistence type="predicted"/>
<protein>
    <submittedName>
        <fullName evidence="2">Uncharacterized protein</fullName>
    </submittedName>
</protein>
<sequence>MKPLSEGDGGSASSGSNNGGVGKDQNGDVASAGTKVPGSGNKSGFSTGTPIVLAATGDSGSITRSGISAGSLTITDEAGQLAKTGKTAAETLASLDTTVSTDKDTTGALKPIFDKTQIEAGFTVGKELINQTSTYLDNRGKEIDQKRQDAKDADAKASDPNNGLSDDARQALRDQAAKARTDADLLDAEWGAKGTYRQVATALLAGVSGNVTGSASTMAQGMVINYVQQQGAAYIGKLVTEGTVVEGSPEHAALHAIVACAGAAASTQACSAGALGGAASSLLTNLFGPATPDETEQDKQNKRNLVATLVAGISATQDLSGVATATNAATAAVDNNWLATEQQVQAAKEIKEAKGADALAVAAKWLLISGKQDVLTGSALVHGLADSGWSDATAITQFMLHPLDSVAGLHDLLSKPEIRAQFTADTLADLDAKLKRMDIAVTKGGDENAYDLGHDVGTILWQVGSAVAVVDGVVKGAAILGQVGVNVSVDFLGSMAKLDSFNRLVAKGGLYGLDGKPLMDFSKLTNAQKSVVGDLMGGQKIQQLLPDATKVGRTPAIGQTGIDDLYKVSRPDVDYVIVEYKYGSSQLGKTADGLQMSDTWLQGANTGYNRILESVGKDVKQAEAIQDAIETDRVEKWIVHTDPAGRVTVGIVDKDGKFLINPEAATRILGKK</sequence>
<feature type="region of interest" description="Disordered" evidence="1">
    <location>
        <begin position="1"/>
        <end position="50"/>
    </location>
</feature>
<dbReference type="EMBL" id="LAQT01000021">
    <property type="protein sequence ID" value="KPC51078.1"/>
    <property type="molecule type" value="Genomic_DNA"/>
</dbReference>
<comment type="caution">
    <text evidence="2">The sequence shown here is derived from an EMBL/GenBank/DDBJ whole genome shotgun (WGS) entry which is preliminary data.</text>
</comment>
<gene>
    <name evidence="2" type="ORF">WG78_15720</name>
</gene>
<dbReference type="Proteomes" id="UP000037939">
    <property type="component" value="Unassembled WGS sequence"/>
</dbReference>
<feature type="compositionally biased region" description="Gly residues" evidence="1">
    <location>
        <begin position="7"/>
        <end position="22"/>
    </location>
</feature>
<evidence type="ECO:0000313" key="2">
    <source>
        <dbReference type="EMBL" id="KPC51078.1"/>
    </source>
</evidence>
<dbReference type="CDD" id="cd20730">
    <property type="entry name" value="PoNe_FilH-like"/>
    <property type="match status" value="1"/>
</dbReference>
<organism evidence="2 3">
    <name type="scientific">Amantichitinum ursilacus</name>
    <dbReference type="NCBI Taxonomy" id="857265"/>
    <lineage>
        <taxon>Bacteria</taxon>
        <taxon>Pseudomonadati</taxon>
        <taxon>Pseudomonadota</taxon>
        <taxon>Betaproteobacteria</taxon>
        <taxon>Neisseriales</taxon>
        <taxon>Chitinibacteraceae</taxon>
        <taxon>Amantichitinum</taxon>
    </lineage>
</organism>
<dbReference type="STRING" id="857265.WG78_15720"/>
<evidence type="ECO:0000256" key="1">
    <source>
        <dbReference type="SAM" id="MobiDB-lite"/>
    </source>
</evidence>